<dbReference type="RefSeq" id="WP_191173537.1">
    <property type="nucleotide sequence ID" value="NZ_JACXZS010000020.1"/>
</dbReference>
<protein>
    <submittedName>
        <fullName evidence="3">Uncharacterized protein</fullName>
    </submittedName>
</protein>
<evidence type="ECO:0000313" key="4">
    <source>
        <dbReference type="Proteomes" id="UP000598426"/>
    </source>
</evidence>
<organism evidence="3 4">
    <name type="scientific">Microbacterium helvum</name>
    <dbReference type="NCBI Taxonomy" id="2773713"/>
    <lineage>
        <taxon>Bacteria</taxon>
        <taxon>Bacillati</taxon>
        <taxon>Actinomycetota</taxon>
        <taxon>Actinomycetes</taxon>
        <taxon>Micrococcales</taxon>
        <taxon>Microbacteriaceae</taxon>
        <taxon>Microbacterium</taxon>
    </lineage>
</organism>
<proteinExistence type="predicted"/>
<keyword evidence="2" id="KW-0472">Membrane</keyword>
<dbReference type="InterPro" id="IPR029058">
    <property type="entry name" value="AB_hydrolase_fold"/>
</dbReference>
<sequence>MDPIHGDPVVLRHTGQRYGETAAAIRSAVATLQQISDRGPMVSVAIDRVRRDAAHLAREISQAEQRYAETGEALTEYARALDAAQDDARRAIADREAALDEKHAAESRAADVRADRRGLADDAPASEVRSLDWSLADAVRDADSAASDAASAERRYDDAVADRDRAAQRAIARIHDVVEGSGINDSFWDNVGGVFHDVMDFFADALEAIVNAITAVLDAIAKLIVTVLAVIAAVILLGLAVLTLLVLAAIALVLLVILVQIALLLLVLVAVIAVGLVLLAVALLAAIVLMVPGLAVFLAGVSWLFALNLASGMDPVQALVQAVIPTLLFVYPALWAVIAWASGQETGTPEFVDATPQDPRSVYSFETLFSDLKDIDKNGHTSGDESTNEESIVRIVPFVGPDGEVIYRVEIPSTQQWTPGGTSGNDVTSDIVAKMNQAQQTQLEKMVIDAMQRAGIEPGDHVMLAGWSLGGITAGNLASDPGFSSTYKVDAIAVAGSSVDDLDIPAHTRVLDVSHTIDPVARTENPYAEDHSDDPNRYKINVPSPGGLDSVGHNSGYYQTTVKEQVDQGASAAGRDFLADDPNADDGVQIRDYFGTPATVDKNGNPIGTYDYAYTRGE</sequence>
<evidence type="ECO:0000256" key="1">
    <source>
        <dbReference type="SAM" id="MobiDB-lite"/>
    </source>
</evidence>
<dbReference type="EMBL" id="JACXZS010000020">
    <property type="protein sequence ID" value="MBD3943943.1"/>
    <property type="molecule type" value="Genomic_DNA"/>
</dbReference>
<evidence type="ECO:0000313" key="3">
    <source>
        <dbReference type="EMBL" id="MBD3943943.1"/>
    </source>
</evidence>
<feature type="transmembrane region" description="Helical" evidence="2">
    <location>
        <begin position="223"/>
        <end position="256"/>
    </location>
</feature>
<keyword evidence="2" id="KW-0812">Transmembrane</keyword>
<gene>
    <name evidence="3" type="ORF">IF188_19810</name>
</gene>
<dbReference type="SUPFAM" id="SSF53474">
    <property type="entry name" value="alpha/beta-Hydrolases"/>
    <property type="match status" value="1"/>
</dbReference>
<feature type="region of interest" description="Disordered" evidence="1">
    <location>
        <begin position="100"/>
        <end position="119"/>
    </location>
</feature>
<keyword evidence="4" id="KW-1185">Reference proteome</keyword>
<comment type="caution">
    <text evidence="3">The sequence shown here is derived from an EMBL/GenBank/DDBJ whole genome shotgun (WGS) entry which is preliminary data.</text>
</comment>
<name>A0ABR8NTM2_9MICO</name>
<feature type="transmembrane region" description="Helical" evidence="2">
    <location>
        <begin position="322"/>
        <end position="341"/>
    </location>
</feature>
<feature type="transmembrane region" description="Helical" evidence="2">
    <location>
        <begin position="263"/>
        <end position="287"/>
    </location>
</feature>
<reference evidence="3 4" key="1">
    <citation type="submission" date="2020-09" db="EMBL/GenBank/DDBJ databases">
        <title>Isolation and identification of active actinomycetes.</title>
        <authorList>
            <person name="Li X."/>
        </authorList>
    </citation>
    <scope>NUCLEOTIDE SEQUENCE [LARGE SCALE GENOMIC DNA]</scope>
    <source>
        <strain evidence="3 4">NEAU-LLC</strain>
    </source>
</reference>
<feature type="transmembrane region" description="Helical" evidence="2">
    <location>
        <begin position="293"/>
        <end position="310"/>
    </location>
</feature>
<accession>A0ABR8NTM2</accession>
<dbReference type="Proteomes" id="UP000598426">
    <property type="component" value="Unassembled WGS sequence"/>
</dbReference>
<keyword evidence="2" id="KW-1133">Transmembrane helix</keyword>
<evidence type="ECO:0000256" key="2">
    <source>
        <dbReference type="SAM" id="Phobius"/>
    </source>
</evidence>